<name>A0A7C9E508_OPUST</name>
<reference evidence="1" key="1">
    <citation type="journal article" date="2013" name="J. Plant Res.">
        <title>Effect of fungi and light on seed germination of three Opuntia species from semiarid lands of central Mexico.</title>
        <authorList>
            <person name="Delgado-Sanchez P."/>
            <person name="Jimenez-Bremont J.F."/>
            <person name="Guerrero-Gonzalez Mde L."/>
            <person name="Flores J."/>
        </authorList>
    </citation>
    <scope>NUCLEOTIDE SEQUENCE</scope>
    <source>
        <tissue evidence="1">Cladode</tissue>
    </source>
</reference>
<accession>A0A7C9E508</accession>
<sequence>MSIAIFDSCSFGASTLRCISVTLMRIPALNLFEVVLWGKLLWWKMPDGGGLTVVTCMFFDSTIGWTNQKRAKLLVLQLQKLKNGWKHLIKQSNRQSWNLQEEDLPETN</sequence>
<reference evidence="1" key="2">
    <citation type="submission" date="2020-07" db="EMBL/GenBank/DDBJ databases">
        <authorList>
            <person name="Vera ALvarez R."/>
            <person name="Arias-Moreno D.M."/>
            <person name="Jimenez-Jacinto V."/>
            <person name="Jimenez-Bremont J.F."/>
            <person name="Swaminathan K."/>
            <person name="Moose S.P."/>
            <person name="Guerrero-Gonzalez M.L."/>
            <person name="Marino-Ramirez L."/>
            <person name="Landsman D."/>
            <person name="Rodriguez-Kessler M."/>
            <person name="Delgado-Sanchez P."/>
        </authorList>
    </citation>
    <scope>NUCLEOTIDE SEQUENCE</scope>
    <source>
        <tissue evidence="1">Cladode</tissue>
    </source>
</reference>
<dbReference type="AlphaFoldDB" id="A0A7C9E508"/>
<organism evidence="1">
    <name type="scientific">Opuntia streptacantha</name>
    <name type="common">Prickly pear cactus</name>
    <name type="synonym">Opuntia cardona</name>
    <dbReference type="NCBI Taxonomy" id="393608"/>
    <lineage>
        <taxon>Eukaryota</taxon>
        <taxon>Viridiplantae</taxon>
        <taxon>Streptophyta</taxon>
        <taxon>Embryophyta</taxon>
        <taxon>Tracheophyta</taxon>
        <taxon>Spermatophyta</taxon>
        <taxon>Magnoliopsida</taxon>
        <taxon>eudicotyledons</taxon>
        <taxon>Gunneridae</taxon>
        <taxon>Pentapetalae</taxon>
        <taxon>Caryophyllales</taxon>
        <taxon>Cactineae</taxon>
        <taxon>Cactaceae</taxon>
        <taxon>Opuntioideae</taxon>
        <taxon>Opuntia</taxon>
    </lineage>
</organism>
<dbReference type="EMBL" id="GISG01202982">
    <property type="protein sequence ID" value="MBA4659142.1"/>
    <property type="molecule type" value="Transcribed_RNA"/>
</dbReference>
<proteinExistence type="predicted"/>
<evidence type="ECO:0000313" key="1">
    <source>
        <dbReference type="EMBL" id="MBA4659142.1"/>
    </source>
</evidence>
<protein>
    <submittedName>
        <fullName evidence="1">Uncharacterized protein</fullName>
    </submittedName>
</protein>